<evidence type="ECO:0000256" key="1">
    <source>
        <dbReference type="PROSITE-ProRule" id="PRU00175"/>
    </source>
</evidence>
<dbReference type="SMART" id="SM00184">
    <property type="entry name" value="RING"/>
    <property type="match status" value="1"/>
</dbReference>
<evidence type="ECO:0000313" key="5">
    <source>
        <dbReference type="EMBL" id="KAK9918004.1"/>
    </source>
</evidence>
<feature type="domain" description="RING-type" evidence="3">
    <location>
        <begin position="122"/>
        <end position="205"/>
    </location>
</feature>
<evidence type="ECO:0000256" key="2">
    <source>
        <dbReference type="SAM" id="MobiDB-lite"/>
    </source>
</evidence>
<keyword evidence="1" id="KW-0479">Metal-binding</keyword>
<evidence type="ECO:0000313" key="6">
    <source>
        <dbReference type="Proteomes" id="UP001491310"/>
    </source>
</evidence>
<keyword evidence="6" id="KW-1185">Reference proteome</keyword>
<evidence type="ECO:0008006" key="7">
    <source>
        <dbReference type="Google" id="ProtNLM"/>
    </source>
</evidence>
<dbReference type="SUPFAM" id="SSF57850">
    <property type="entry name" value="RING/U-box"/>
    <property type="match status" value="1"/>
</dbReference>
<comment type="caution">
    <text evidence="5">The sequence shown here is derived from an EMBL/GenBank/DDBJ whole genome shotgun (WGS) entry which is preliminary data.</text>
</comment>
<dbReference type="SUPFAM" id="SSF54495">
    <property type="entry name" value="UBC-like"/>
    <property type="match status" value="1"/>
</dbReference>
<sequence>MSYEETVNVELEALEYTYGSSVSVLSTDPLNISVTVEPFTGEDDAQIYVRAELILSVTKDYPDRVPTIELQNVKGLEDARVADVLTRLRQEAADSVGNMVLGLLIEAARDLLTIMNSPEGDCVFCMRSLMEASSFGSRELMKLPCYHCFHLDCFSRWWRWEQRSLHAKRKQLIEELKVVVGPKLHELGLVPSAQGLYTILCPSCRTKVDPKELADAMPRLLPRRGSAAPAELSGFEEEEASSHLVELPEADMARLRQMQQTHACLFAAQKQRNGIVDESWSISLGMQPSQPADAIRTYQSSAGEAASANGKSGDPNSNSRRGGSQQEQPGSSGKAGQTQANRRHEEGSRGLQRSAKRCGNRVSNSSDQPPNREWKA</sequence>
<dbReference type="SMART" id="SM00591">
    <property type="entry name" value="RWD"/>
    <property type="match status" value="1"/>
</dbReference>
<feature type="region of interest" description="Disordered" evidence="2">
    <location>
        <begin position="287"/>
        <end position="376"/>
    </location>
</feature>
<dbReference type="EMBL" id="JALJOT010000001">
    <property type="protein sequence ID" value="KAK9918004.1"/>
    <property type="molecule type" value="Genomic_DNA"/>
</dbReference>
<keyword evidence="1" id="KW-0863">Zinc-finger</keyword>
<dbReference type="PROSITE" id="PS50908">
    <property type="entry name" value="RWD"/>
    <property type="match status" value="1"/>
</dbReference>
<dbReference type="Pfam" id="PF05773">
    <property type="entry name" value="RWD"/>
    <property type="match status" value="1"/>
</dbReference>
<reference evidence="5 6" key="1">
    <citation type="journal article" date="2024" name="Nat. Commun.">
        <title>Phylogenomics reveals the evolutionary origins of lichenization in chlorophyte algae.</title>
        <authorList>
            <person name="Puginier C."/>
            <person name="Libourel C."/>
            <person name="Otte J."/>
            <person name="Skaloud P."/>
            <person name="Haon M."/>
            <person name="Grisel S."/>
            <person name="Petersen M."/>
            <person name="Berrin J.G."/>
            <person name="Delaux P.M."/>
            <person name="Dal Grande F."/>
            <person name="Keller J."/>
        </authorList>
    </citation>
    <scope>NUCLEOTIDE SEQUENCE [LARGE SCALE GENOMIC DNA]</scope>
    <source>
        <strain evidence="5 6">SAG 216-7</strain>
    </source>
</reference>
<evidence type="ECO:0000259" key="4">
    <source>
        <dbReference type="PROSITE" id="PS50908"/>
    </source>
</evidence>
<name>A0ABR2Z357_9CHLO</name>
<dbReference type="Gene3D" id="3.30.40.10">
    <property type="entry name" value="Zinc/RING finger domain, C3HC4 (zinc finger)"/>
    <property type="match status" value="1"/>
</dbReference>
<dbReference type="InterPro" id="IPR006575">
    <property type="entry name" value="RWD_dom"/>
</dbReference>
<dbReference type="Gene3D" id="3.10.110.10">
    <property type="entry name" value="Ubiquitin Conjugating Enzyme"/>
    <property type="match status" value="1"/>
</dbReference>
<dbReference type="PANTHER" id="PTHR13198:SF4">
    <property type="entry name" value="E3 UBIQUITIN-PROTEIN LIGASE RNF25"/>
    <property type="match status" value="1"/>
</dbReference>
<accession>A0ABR2Z357</accession>
<dbReference type="CDD" id="cd23818">
    <property type="entry name" value="RWD_RNF25"/>
    <property type="match status" value="1"/>
</dbReference>
<dbReference type="InterPro" id="IPR016135">
    <property type="entry name" value="UBQ-conjugating_enzyme/RWD"/>
</dbReference>
<dbReference type="InterPro" id="IPR039133">
    <property type="entry name" value="RNF25"/>
</dbReference>
<feature type="domain" description="RWD" evidence="4">
    <location>
        <begin position="9"/>
        <end position="115"/>
    </location>
</feature>
<evidence type="ECO:0000259" key="3">
    <source>
        <dbReference type="PROSITE" id="PS50089"/>
    </source>
</evidence>
<protein>
    <recommendedName>
        <fullName evidence="7">RWD-domain-containing protein</fullName>
    </recommendedName>
</protein>
<feature type="compositionally biased region" description="Low complexity" evidence="2">
    <location>
        <begin position="319"/>
        <end position="332"/>
    </location>
</feature>
<dbReference type="InterPro" id="IPR001841">
    <property type="entry name" value="Znf_RING"/>
</dbReference>
<dbReference type="PANTHER" id="PTHR13198">
    <property type="entry name" value="RING FINGER PROTEIN 25"/>
    <property type="match status" value="1"/>
</dbReference>
<dbReference type="Proteomes" id="UP001491310">
    <property type="component" value="Unassembled WGS sequence"/>
</dbReference>
<proteinExistence type="predicted"/>
<keyword evidence="1" id="KW-0862">Zinc</keyword>
<dbReference type="InterPro" id="IPR013083">
    <property type="entry name" value="Znf_RING/FYVE/PHD"/>
</dbReference>
<gene>
    <name evidence="5" type="ORF">WJX75_000465</name>
</gene>
<organism evidence="5 6">
    <name type="scientific">Coccomyxa subellipsoidea</name>
    <dbReference type="NCBI Taxonomy" id="248742"/>
    <lineage>
        <taxon>Eukaryota</taxon>
        <taxon>Viridiplantae</taxon>
        <taxon>Chlorophyta</taxon>
        <taxon>core chlorophytes</taxon>
        <taxon>Trebouxiophyceae</taxon>
        <taxon>Trebouxiophyceae incertae sedis</taxon>
        <taxon>Coccomyxaceae</taxon>
        <taxon>Coccomyxa</taxon>
    </lineage>
</organism>
<dbReference type="PROSITE" id="PS50089">
    <property type="entry name" value="ZF_RING_2"/>
    <property type="match status" value="1"/>
</dbReference>